<dbReference type="EMBL" id="CAJNNV010033439">
    <property type="protein sequence ID" value="CAE8643814.1"/>
    <property type="molecule type" value="Genomic_DNA"/>
</dbReference>
<evidence type="ECO:0000313" key="3">
    <source>
        <dbReference type="EMBL" id="CAE8643814.1"/>
    </source>
</evidence>
<feature type="compositionally biased region" description="Low complexity" evidence="1">
    <location>
        <begin position="601"/>
        <end position="610"/>
    </location>
</feature>
<feature type="region of interest" description="Disordered" evidence="1">
    <location>
        <begin position="557"/>
        <end position="614"/>
    </location>
</feature>
<sequence length="702" mass="76428">MHEDCSLTVVEKQSSTMRYLITDPPFAGHTIGSSQAQIAAMLPKELIKRLIQDSLTMDLNLDDWLSSTGACIRQQHASILHNKLLAACHSTEGHRSKARIGLGSDSAPSEVGEAEWVCGHCRAPVSSSLASTCRVCSLGGFPVRTCYDIVIPYKSSDFKLQEGSWSVNDVTYSAAEITDADGIDASIPVKKHEEDWHSHILRRVEFYRSWNPPQNAEEFVQTDNKAEADPSPAQLAWRRHIANTTLPSSCKDHSLSGTNSHGKDPMMKPKKVHADDLEATFTCPNTAPRIFDPDDDRPEGPDVSPALLRRLERLGLADLALVLRYRGVRTLTVLASCDTNEKAVLLDKAKKLWEILGIFPSNLRTAIQDLFEAYGLPVGEAMVSSTSSIPLVPGMVKAGNNSASASSTLPTTAAAARPDMPDVIPALELPRPLDDDSVLVRSMRVTLMNVRELIGERPYHNCIKHLLRSNEASALCALEAAQALATLKLRTEDLNKDKEAWGLMKLAKKDVRDLVLWRSCGGSGGLDSREAVVRQFEAATRHTTCDRNTVSQLTNGYDKITRRLTGGPPTRQRSGSPARTPSQYSQCWARPLLTGGEPQPGASGATSSSAPELGSTTVASASDLAQPVRLPFSMAPGSTLPAFPAMQCSAPPGLKTQSLSSDNWLHRVELDPVHFQPGQDIHQHIYKAQRALEQALITLRLG</sequence>
<reference evidence="3" key="1">
    <citation type="submission" date="2021-02" db="EMBL/GenBank/DDBJ databases">
        <authorList>
            <person name="Dougan E. K."/>
            <person name="Rhodes N."/>
            <person name="Thang M."/>
            <person name="Chan C."/>
        </authorList>
    </citation>
    <scope>NUCLEOTIDE SEQUENCE</scope>
</reference>
<dbReference type="AlphaFoldDB" id="A0A813I1F8"/>
<proteinExistence type="predicted"/>
<dbReference type="Proteomes" id="UP000654075">
    <property type="component" value="Unassembled WGS sequence"/>
</dbReference>
<accession>A0A813I1F8</accession>
<dbReference type="EMBL" id="CAJNNV010022919">
    <property type="protein sequence ID" value="CAE8608397.1"/>
    <property type="molecule type" value="Genomic_DNA"/>
</dbReference>
<keyword evidence="4" id="KW-1185">Reference proteome</keyword>
<organism evidence="3 4">
    <name type="scientific">Polarella glacialis</name>
    <name type="common">Dinoflagellate</name>
    <dbReference type="NCBI Taxonomy" id="89957"/>
    <lineage>
        <taxon>Eukaryota</taxon>
        <taxon>Sar</taxon>
        <taxon>Alveolata</taxon>
        <taxon>Dinophyceae</taxon>
        <taxon>Suessiales</taxon>
        <taxon>Suessiaceae</taxon>
        <taxon>Polarella</taxon>
    </lineage>
</organism>
<protein>
    <submittedName>
        <fullName evidence="3">Uncharacterized protein</fullName>
    </submittedName>
</protein>
<evidence type="ECO:0000313" key="4">
    <source>
        <dbReference type="Proteomes" id="UP000654075"/>
    </source>
</evidence>
<feature type="compositionally biased region" description="Polar residues" evidence="1">
    <location>
        <begin position="571"/>
        <end position="586"/>
    </location>
</feature>
<comment type="caution">
    <text evidence="3">The sequence shown here is derived from an EMBL/GenBank/DDBJ whole genome shotgun (WGS) entry which is preliminary data.</text>
</comment>
<evidence type="ECO:0000256" key="1">
    <source>
        <dbReference type="SAM" id="MobiDB-lite"/>
    </source>
</evidence>
<evidence type="ECO:0000313" key="2">
    <source>
        <dbReference type="EMBL" id="CAE8608397.1"/>
    </source>
</evidence>
<name>A0A813I1F8_POLGL</name>
<gene>
    <name evidence="2" type="ORF">PGLA1383_LOCUS26259</name>
    <name evidence="3" type="ORF">PGLA1383_LOCUS58112</name>
</gene>
<feature type="region of interest" description="Disordered" evidence="1">
    <location>
        <begin position="248"/>
        <end position="269"/>
    </location>
</feature>